<organism evidence="3 4">
    <name type="scientific">Actinospica durhamensis</name>
    <dbReference type="NCBI Taxonomy" id="1508375"/>
    <lineage>
        <taxon>Bacteria</taxon>
        <taxon>Bacillati</taxon>
        <taxon>Actinomycetota</taxon>
        <taxon>Actinomycetes</taxon>
        <taxon>Catenulisporales</taxon>
        <taxon>Actinospicaceae</taxon>
        <taxon>Actinospica</taxon>
    </lineage>
</organism>
<keyword evidence="4" id="KW-1185">Reference proteome</keyword>
<evidence type="ECO:0000259" key="2">
    <source>
        <dbReference type="SMART" id="SM00849"/>
    </source>
</evidence>
<evidence type="ECO:0000313" key="3">
    <source>
        <dbReference type="EMBL" id="MBR7833906.1"/>
    </source>
</evidence>
<sequence length="372" mass="38632">MLGAWLLWWRGNPAPTAAAPWVFAVCDVGQGDALFLATGAGEAVAVDTGPDPAKEDACATRLGITKVPLVILTHFHADHIDGLPGLLRGRSVGAIETTTVDDPPAGAAQVQRIAAAAGIPVGRVAPDEQRTLGPLSWRVLWPQAEHPLAQPMRMRGADGGGGGMAEDGPGENSGPNNSSIVMALTVRTDHGPLRILLTGDIETPVQQILLADRAPYLPADVLKVPHHGSANQDPAFLEAVHPSVSVISVGAGNPYGHPSPRTVYLAGDDGARVLRTDLDGMVLIGAPDGPNAPIPVRADKGEGVVPTAEPTPSGLGRTQGGSHSHSRHRRTHGGEGGSRDEGLGVSHAFLTIRASDVHFGHVRPLARLMSYL</sequence>
<dbReference type="PANTHER" id="PTHR30619">
    <property type="entry name" value="DNA INTERNALIZATION/COMPETENCE PROTEIN COMEC/REC2"/>
    <property type="match status" value="1"/>
</dbReference>
<feature type="region of interest" description="Disordered" evidence="1">
    <location>
        <begin position="156"/>
        <end position="175"/>
    </location>
</feature>
<dbReference type="EMBL" id="JAGSOG010000043">
    <property type="protein sequence ID" value="MBR7833906.1"/>
    <property type="molecule type" value="Genomic_DNA"/>
</dbReference>
<reference evidence="3" key="1">
    <citation type="submission" date="2021-04" db="EMBL/GenBank/DDBJ databases">
        <title>Genome based classification of Actinospica acidithermotolerans sp. nov., an actinobacterium isolated from an Indonesian hot spring.</title>
        <authorList>
            <person name="Kusuma A.B."/>
            <person name="Putra K.E."/>
            <person name="Nafisah S."/>
            <person name="Loh J."/>
            <person name="Nouioui I."/>
            <person name="Goodfellow M."/>
        </authorList>
    </citation>
    <scope>NUCLEOTIDE SEQUENCE</scope>
    <source>
        <strain evidence="3">CSCA 57</strain>
    </source>
</reference>
<dbReference type="InterPro" id="IPR036866">
    <property type="entry name" value="RibonucZ/Hydroxyglut_hydro"/>
</dbReference>
<dbReference type="AlphaFoldDB" id="A0A941IT32"/>
<dbReference type="SUPFAM" id="SSF56281">
    <property type="entry name" value="Metallo-hydrolase/oxidoreductase"/>
    <property type="match status" value="1"/>
</dbReference>
<proteinExistence type="predicted"/>
<dbReference type="InterPro" id="IPR035681">
    <property type="entry name" value="ComA-like_MBL"/>
</dbReference>
<dbReference type="SMART" id="SM00849">
    <property type="entry name" value="Lactamase_B"/>
    <property type="match status" value="1"/>
</dbReference>
<evidence type="ECO:0000313" key="4">
    <source>
        <dbReference type="Proteomes" id="UP000675781"/>
    </source>
</evidence>
<dbReference type="Gene3D" id="3.60.15.10">
    <property type="entry name" value="Ribonuclease Z/Hydroxyacylglutathione hydrolase-like"/>
    <property type="match status" value="1"/>
</dbReference>
<feature type="region of interest" description="Disordered" evidence="1">
    <location>
        <begin position="302"/>
        <end position="342"/>
    </location>
</feature>
<dbReference type="PANTHER" id="PTHR30619:SF1">
    <property type="entry name" value="RECOMBINATION PROTEIN 2"/>
    <property type="match status" value="1"/>
</dbReference>
<dbReference type="InterPro" id="IPR001279">
    <property type="entry name" value="Metallo-B-lactamas"/>
</dbReference>
<dbReference type="RefSeq" id="WP_212528427.1">
    <property type="nucleotide sequence ID" value="NZ_JAGSOG010000043.1"/>
</dbReference>
<dbReference type="Pfam" id="PF00753">
    <property type="entry name" value="Lactamase_B"/>
    <property type="match status" value="1"/>
</dbReference>
<name>A0A941IT32_9ACTN</name>
<dbReference type="InterPro" id="IPR052159">
    <property type="entry name" value="Competence_DNA_uptake"/>
</dbReference>
<comment type="caution">
    <text evidence="3">The sequence shown here is derived from an EMBL/GenBank/DDBJ whole genome shotgun (WGS) entry which is preliminary data.</text>
</comment>
<dbReference type="Proteomes" id="UP000675781">
    <property type="component" value="Unassembled WGS sequence"/>
</dbReference>
<protein>
    <submittedName>
        <fullName evidence="3">MBL fold metallo-hydrolase</fullName>
    </submittedName>
</protein>
<gene>
    <name evidence="3" type="ORF">KDL01_11550</name>
</gene>
<accession>A0A941IT32</accession>
<feature type="domain" description="Metallo-beta-lactamase" evidence="2">
    <location>
        <begin position="30"/>
        <end position="251"/>
    </location>
</feature>
<evidence type="ECO:0000256" key="1">
    <source>
        <dbReference type="SAM" id="MobiDB-lite"/>
    </source>
</evidence>
<dbReference type="CDD" id="cd07731">
    <property type="entry name" value="ComA-like_MBL-fold"/>
    <property type="match status" value="1"/>
</dbReference>